<dbReference type="InterPro" id="IPR037523">
    <property type="entry name" value="VOC_core"/>
</dbReference>
<dbReference type="InterPro" id="IPR029068">
    <property type="entry name" value="Glyas_Bleomycin-R_OHBP_Dase"/>
</dbReference>
<proteinExistence type="predicted"/>
<accession>A0ABV6MT29</accession>
<organism evidence="3 4">
    <name type="scientific">Kutzneria chonburiensis</name>
    <dbReference type="NCBI Taxonomy" id="1483604"/>
    <lineage>
        <taxon>Bacteria</taxon>
        <taxon>Bacillati</taxon>
        <taxon>Actinomycetota</taxon>
        <taxon>Actinomycetes</taxon>
        <taxon>Pseudonocardiales</taxon>
        <taxon>Pseudonocardiaceae</taxon>
        <taxon>Kutzneria</taxon>
    </lineage>
</organism>
<dbReference type="CDD" id="cd08353">
    <property type="entry name" value="VOC_like"/>
    <property type="match status" value="1"/>
</dbReference>
<dbReference type="EMBL" id="JBHLUD010000004">
    <property type="protein sequence ID" value="MFC0543030.1"/>
    <property type="molecule type" value="Genomic_DNA"/>
</dbReference>
<comment type="caution">
    <text evidence="3">The sequence shown here is derived from an EMBL/GenBank/DDBJ whole genome shotgun (WGS) entry which is preliminary data.</text>
</comment>
<dbReference type="InterPro" id="IPR051785">
    <property type="entry name" value="MMCE/EMCE_epimerase"/>
</dbReference>
<evidence type="ECO:0000313" key="4">
    <source>
        <dbReference type="Proteomes" id="UP001589810"/>
    </source>
</evidence>
<reference evidence="3 4" key="1">
    <citation type="submission" date="2024-09" db="EMBL/GenBank/DDBJ databases">
        <authorList>
            <person name="Sun Q."/>
            <person name="Mori K."/>
        </authorList>
    </citation>
    <scope>NUCLEOTIDE SEQUENCE [LARGE SCALE GENOMIC DNA]</scope>
    <source>
        <strain evidence="3 4">TBRC 1432</strain>
    </source>
</reference>
<dbReference type="RefSeq" id="WP_273941434.1">
    <property type="nucleotide sequence ID" value="NZ_CP097263.1"/>
</dbReference>
<keyword evidence="1" id="KW-0479">Metal-binding</keyword>
<dbReference type="PANTHER" id="PTHR43048">
    <property type="entry name" value="METHYLMALONYL-COA EPIMERASE"/>
    <property type="match status" value="1"/>
</dbReference>
<dbReference type="Pfam" id="PF00903">
    <property type="entry name" value="Glyoxalase"/>
    <property type="match status" value="1"/>
</dbReference>
<gene>
    <name evidence="3" type="ORF">ACFFH7_16135</name>
</gene>
<evidence type="ECO:0000256" key="1">
    <source>
        <dbReference type="ARBA" id="ARBA00022723"/>
    </source>
</evidence>
<evidence type="ECO:0000259" key="2">
    <source>
        <dbReference type="PROSITE" id="PS51819"/>
    </source>
</evidence>
<dbReference type="SUPFAM" id="SSF54593">
    <property type="entry name" value="Glyoxalase/Bleomycin resistance protein/Dihydroxybiphenyl dioxygenase"/>
    <property type="match status" value="1"/>
</dbReference>
<dbReference type="PANTHER" id="PTHR43048:SF5">
    <property type="entry name" value="BLR5325 PROTEIN"/>
    <property type="match status" value="1"/>
</dbReference>
<name>A0ABV6MT29_9PSEU</name>
<dbReference type="Proteomes" id="UP001589810">
    <property type="component" value="Unassembled WGS sequence"/>
</dbReference>
<dbReference type="PROSITE" id="PS51819">
    <property type="entry name" value="VOC"/>
    <property type="match status" value="1"/>
</dbReference>
<evidence type="ECO:0000313" key="3">
    <source>
        <dbReference type="EMBL" id="MFC0543030.1"/>
    </source>
</evidence>
<sequence>MLRFDHVGVVVEDLDATVAFFVDLGFELEGRGHVSGTAIDKINGLDDVRTEFAMVRTPDRTGKLELLKYHVPADTDGPHALAANRFGFRHICLEVEDLDAQLDRLRGKGFDLVGEVADYVYRLCYVRGPEGLIIELAQAPAAAAAG</sequence>
<protein>
    <submittedName>
        <fullName evidence="3">VOC family protein</fullName>
    </submittedName>
</protein>
<keyword evidence="4" id="KW-1185">Reference proteome</keyword>
<dbReference type="Gene3D" id="3.10.180.10">
    <property type="entry name" value="2,3-Dihydroxybiphenyl 1,2-Dioxygenase, domain 1"/>
    <property type="match status" value="1"/>
</dbReference>
<dbReference type="InterPro" id="IPR004360">
    <property type="entry name" value="Glyas_Fos-R_dOase_dom"/>
</dbReference>
<feature type="domain" description="VOC" evidence="2">
    <location>
        <begin position="3"/>
        <end position="139"/>
    </location>
</feature>